<accession>A0A844FG95</accession>
<keyword evidence="11" id="KW-0969">Cilium</keyword>
<evidence type="ECO:0000313" key="10">
    <source>
        <dbReference type="EMBL" id="MCG4564647.1"/>
    </source>
</evidence>
<proteinExistence type="inferred from homology"/>
<keyword evidence="11" id="KW-0966">Cell projection</keyword>
<protein>
    <submittedName>
        <fullName evidence="11">Flagellar motor protein</fullName>
    </submittedName>
</protein>
<dbReference type="OrthoDB" id="9806929at2"/>
<dbReference type="PROSITE" id="PS01307">
    <property type="entry name" value="MOTA"/>
    <property type="match status" value="1"/>
</dbReference>
<keyword evidence="7 8" id="KW-0472">Membrane</keyword>
<comment type="caution">
    <text evidence="11">The sequence shown here is derived from an EMBL/GenBank/DDBJ whole genome shotgun (WGS) entry which is preliminary data.</text>
</comment>
<comment type="subcellular location">
    <subcellularLocation>
        <location evidence="1">Cell membrane</location>
        <topology evidence="1">Multi-pass membrane protein</topology>
    </subcellularLocation>
</comment>
<dbReference type="InterPro" id="IPR002898">
    <property type="entry name" value="MotA_ExbB_proton_chnl"/>
</dbReference>
<dbReference type="Proteomes" id="UP001108123">
    <property type="component" value="Unassembled WGS sequence"/>
</dbReference>
<feature type="transmembrane region" description="Helical" evidence="8">
    <location>
        <begin position="7"/>
        <end position="26"/>
    </location>
</feature>
<evidence type="ECO:0000256" key="6">
    <source>
        <dbReference type="ARBA" id="ARBA00022989"/>
    </source>
</evidence>
<keyword evidence="5 8" id="KW-0812">Transmembrane</keyword>
<dbReference type="PANTHER" id="PTHR30433">
    <property type="entry name" value="CHEMOTAXIS PROTEIN MOTA"/>
    <property type="match status" value="1"/>
</dbReference>
<keyword evidence="6 8" id="KW-1133">Transmembrane helix</keyword>
<dbReference type="RefSeq" id="WP_154483674.1">
    <property type="nucleotide sequence ID" value="NZ_JAHLOA010000004.1"/>
</dbReference>
<evidence type="ECO:0000313" key="12">
    <source>
        <dbReference type="Proteomes" id="UP000462760"/>
    </source>
</evidence>
<organism evidence="11 12">
    <name type="scientific">Anaerosalibacter bizertensis</name>
    <dbReference type="NCBI Taxonomy" id="932217"/>
    <lineage>
        <taxon>Bacteria</taxon>
        <taxon>Bacillati</taxon>
        <taxon>Bacillota</taxon>
        <taxon>Tissierellia</taxon>
        <taxon>Tissierellales</taxon>
        <taxon>Sporanaerobacteraceae</taxon>
        <taxon>Anaerosalibacter</taxon>
    </lineage>
</organism>
<dbReference type="EMBL" id="JAKNID010000009">
    <property type="protein sequence ID" value="MCG4564647.1"/>
    <property type="molecule type" value="Genomic_DNA"/>
</dbReference>
<keyword evidence="3" id="KW-0813">Transport</keyword>
<evidence type="ECO:0000256" key="1">
    <source>
        <dbReference type="ARBA" id="ARBA00004651"/>
    </source>
</evidence>
<evidence type="ECO:0000256" key="7">
    <source>
        <dbReference type="ARBA" id="ARBA00023136"/>
    </source>
</evidence>
<dbReference type="EMBL" id="VULR01000004">
    <property type="protein sequence ID" value="MSS42999.1"/>
    <property type="molecule type" value="Genomic_DNA"/>
</dbReference>
<dbReference type="GO" id="GO:0005886">
    <property type="term" value="C:plasma membrane"/>
    <property type="evidence" value="ECO:0007669"/>
    <property type="project" value="UniProtKB-SubCell"/>
</dbReference>
<evidence type="ECO:0000256" key="8">
    <source>
        <dbReference type="SAM" id="Phobius"/>
    </source>
</evidence>
<dbReference type="AlphaFoldDB" id="A0A844FG95"/>
<dbReference type="Pfam" id="PF01618">
    <property type="entry name" value="MotA_ExbB"/>
    <property type="match status" value="1"/>
</dbReference>
<keyword evidence="11" id="KW-0282">Flagellum</keyword>
<evidence type="ECO:0000256" key="4">
    <source>
        <dbReference type="ARBA" id="ARBA00022475"/>
    </source>
</evidence>
<dbReference type="PANTHER" id="PTHR30433:SF2">
    <property type="entry name" value="MOTILITY PROTEIN A"/>
    <property type="match status" value="1"/>
</dbReference>
<feature type="transmembrane region" description="Helical" evidence="8">
    <location>
        <begin position="181"/>
        <end position="203"/>
    </location>
</feature>
<evidence type="ECO:0000313" key="11">
    <source>
        <dbReference type="EMBL" id="MSS42999.1"/>
    </source>
</evidence>
<comment type="similarity">
    <text evidence="2">Belongs to the MotA family.</text>
</comment>
<evidence type="ECO:0000313" key="13">
    <source>
        <dbReference type="Proteomes" id="UP001108123"/>
    </source>
</evidence>
<dbReference type="InterPro" id="IPR000540">
    <property type="entry name" value="Flag_MotA_CS"/>
</dbReference>
<keyword evidence="4" id="KW-1003">Cell membrane</keyword>
<dbReference type="NCBIfam" id="NF006583">
    <property type="entry name" value="PRK09109.1"/>
    <property type="match status" value="1"/>
</dbReference>
<evidence type="ECO:0000256" key="2">
    <source>
        <dbReference type="ARBA" id="ARBA00008038"/>
    </source>
</evidence>
<evidence type="ECO:0000256" key="5">
    <source>
        <dbReference type="ARBA" id="ARBA00022692"/>
    </source>
</evidence>
<feature type="transmembrane region" description="Helical" evidence="8">
    <location>
        <begin position="32"/>
        <end position="50"/>
    </location>
</feature>
<reference evidence="11 12" key="1">
    <citation type="submission" date="2019-08" db="EMBL/GenBank/DDBJ databases">
        <title>In-depth cultivation of the pig gut microbiome towards novel bacterial diversity and tailored functional studies.</title>
        <authorList>
            <person name="Wylensek D."/>
            <person name="Hitch T.C.A."/>
            <person name="Clavel T."/>
        </authorList>
    </citation>
    <scope>NUCLEOTIDE SEQUENCE [LARGE SCALE GENOMIC DNA]</scope>
    <source>
        <strain evidence="11 12">Med78-601-WT-4W-RMD-3</strain>
    </source>
</reference>
<feature type="transmembrane region" description="Helical" evidence="8">
    <location>
        <begin position="151"/>
        <end position="169"/>
    </location>
</feature>
<sequence length="261" mass="28806">MDIATVVGLISGFIFIIWGIFISGEIGSFIDIPSILIVLGGTLASTLISYPIKSFLGTSKVVKNAFLQKEISPDNVIVEIIQLANVARKEGLLSLEEFGEKVDDEFLKKGIMLIVDGTDPELVRNILETELVFLEERHTEGQSIFETMGSFAPAYGMLGTLIGLINMLQKLDDPSNIGPSMSVALVTTFYGSFFANVVFLPMANKLKIRSKREILVKELMVEGLLSIQAGENPRIIEEKLKTFVPPELRDDYKSQLESEEA</sequence>
<keyword evidence="13" id="KW-1185">Reference proteome</keyword>
<feature type="domain" description="MotA/TolQ/ExbB proton channel" evidence="9">
    <location>
        <begin position="101"/>
        <end position="216"/>
    </location>
</feature>
<dbReference type="InterPro" id="IPR047055">
    <property type="entry name" value="MotA-like"/>
</dbReference>
<reference evidence="10" key="2">
    <citation type="submission" date="2022-01" db="EMBL/GenBank/DDBJ databases">
        <title>Collection of gut derived symbiotic bacterial strains cultured from healthy donors.</title>
        <authorList>
            <person name="Lin H."/>
            <person name="Kohout C."/>
            <person name="Waligurski E."/>
            <person name="Pamer E.G."/>
        </authorList>
    </citation>
    <scope>NUCLEOTIDE SEQUENCE</scope>
    <source>
        <strain evidence="10">MSK.14.39</strain>
    </source>
</reference>
<dbReference type="GO" id="GO:0006935">
    <property type="term" value="P:chemotaxis"/>
    <property type="evidence" value="ECO:0007669"/>
    <property type="project" value="InterPro"/>
</dbReference>
<gene>
    <name evidence="11" type="ORF">FYJ27_04525</name>
    <name evidence="10" type="ORF">L0P62_04210</name>
</gene>
<dbReference type="GO" id="GO:0071978">
    <property type="term" value="P:bacterial-type flagellum-dependent swarming motility"/>
    <property type="evidence" value="ECO:0007669"/>
    <property type="project" value="InterPro"/>
</dbReference>
<name>A0A844FG95_9FIRM</name>
<dbReference type="Proteomes" id="UP000462760">
    <property type="component" value="Unassembled WGS sequence"/>
</dbReference>
<evidence type="ECO:0000259" key="9">
    <source>
        <dbReference type="Pfam" id="PF01618"/>
    </source>
</evidence>
<evidence type="ECO:0000256" key="3">
    <source>
        <dbReference type="ARBA" id="ARBA00022448"/>
    </source>
</evidence>